<gene>
    <name evidence="1" type="ORF">SDC9_176817</name>
</gene>
<protein>
    <submittedName>
        <fullName evidence="1">Uncharacterized protein</fullName>
    </submittedName>
</protein>
<evidence type="ECO:0000313" key="1">
    <source>
        <dbReference type="EMBL" id="MPN29364.1"/>
    </source>
</evidence>
<name>A0A645GZ85_9ZZZZ</name>
<comment type="caution">
    <text evidence="1">The sequence shown here is derived from an EMBL/GenBank/DDBJ whole genome shotgun (WGS) entry which is preliminary data.</text>
</comment>
<accession>A0A645GZ85</accession>
<dbReference type="EMBL" id="VSSQ01080025">
    <property type="protein sequence ID" value="MPN29364.1"/>
    <property type="molecule type" value="Genomic_DNA"/>
</dbReference>
<organism evidence="1">
    <name type="scientific">bioreactor metagenome</name>
    <dbReference type="NCBI Taxonomy" id="1076179"/>
    <lineage>
        <taxon>unclassified sequences</taxon>
        <taxon>metagenomes</taxon>
        <taxon>ecological metagenomes</taxon>
    </lineage>
</organism>
<sequence length="83" mass="8856">MSGDHGFGLQGHLFVIGMRNDDGTSANIGGFFHVVDHGLDGFFDATDFFNDADFAFGGVDGDDANAQMTSEHTGKDVHSARFN</sequence>
<dbReference type="AlphaFoldDB" id="A0A645GZ85"/>
<proteinExistence type="predicted"/>
<reference evidence="1" key="1">
    <citation type="submission" date="2019-08" db="EMBL/GenBank/DDBJ databases">
        <authorList>
            <person name="Kucharzyk K."/>
            <person name="Murdoch R.W."/>
            <person name="Higgins S."/>
            <person name="Loffler F."/>
        </authorList>
    </citation>
    <scope>NUCLEOTIDE SEQUENCE</scope>
</reference>